<dbReference type="InterPro" id="IPR050313">
    <property type="entry name" value="Carb_Metab_HTH_regulators"/>
</dbReference>
<dbReference type="PANTHER" id="PTHR30363">
    <property type="entry name" value="HTH-TYPE TRANSCRIPTIONAL REGULATOR SRLR-RELATED"/>
    <property type="match status" value="1"/>
</dbReference>
<dbReference type="RefSeq" id="WP_377335589.1">
    <property type="nucleotide sequence ID" value="NZ_JBHSGB010000015.1"/>
</dbReference>
<dbReference type="SUPFAM" id="SSF46785">
    <property type="entry name" value="Winged helix' DNA-binding domain"/>
    <property type="match status" value="1"/>
</dbReference>
<dbReference type="PROSITE" id="PS00894">
    <property type="entry name" value="HTH_DEOR_1"/>
    <property type="match status" value="1"/>
</dbReference>
<proteinExistence type="predicted"/>
<dbReference type="Gene3D" id="1.10.10.10">
    <property type="entry name" value="Winged helix-like DNA-binding domain superfamily/Winged helix DNA-binding domain"/>
    <property type="match status" value="1"/>
</dbReference>
<keyword evidence="4" id="KW-0804">Transcription</keyword>
<reference evidence="7" key="1">
    <citation type="journal article" date="2019" name="Int. J. Syst. Evol. Microbiol.">
        <title>The Global Catalogue of Microorganisms (GCM) 10K type strain sequencing project: providing services to taxonomists for standard genome sequencing and annotation.</title>
        <authorList>
            <consortium name="The Broad Institute Genomics Platform"/>
            <consortium name="The Broad Institute Genome Sequencing Center for Infectious Disease"/>
            <person name="Wu L."/>
            <person name="Ma J."/>
        </authorList>
    </citation>
    <scope>NUCLEOTIDE SEQUENCE [LARGE SCALE GENOMIC DNA]</scope>
    <source>
        <strain evidence="7">DT28</strain>
    </source>
</reference>
<protein>
    <submittedName>
        <fullName evidence="6">DeoR/GlpR family DNA-binding transcription regulator</fullName>
    </submittedName>
</protein>
<dbReference type="EMBL" id="JBHSGB010000015">
    <property type="protein sequence ID" value="MFC4656483.1"/>
    <property type="molecule type" value="Genomic_DNA"/>
</dbReference>
<dbReference type="PRINTS" id="PR00037">
    <property type="entry name" value="HTHLACR"/>
</dbReference>
<evidence type="ECO:0000313" key="7">
    <source>
        <dbReference type="Proteomes" id="UP001595962"/>
    </source>
</evidence>
<keyword evidence="3 6" id="KW-0238">DNA-binding</keyword>
<feature type="domain" description="HTH deoR-type" evidence="5">
    <location>
        <begin position="8"/>
        <end position="63"/>
    </location>
</feature>
<evidence type="ECO:0000256" key="2">
    <source>
        <dbReference type="ARBA" id="ARBA00023015"/>
    </source>
</evidence>
<evidence type="ECO:0000256" key="4">
    <source>
        <dbReference type="ARBA" id="ARBA00023163"/>
    </source>
</evidence>
<dbReference type="PANTHER" id="PTHR30363:SF4">
    <property type="entry name" value="GLYCEROL-3-PHOSPHATE REGULON REPRESSOR"/>
    <property type="match status" value="1"/>
</dbReference>
<dbReference type="SMART" id="SM00420">
    <property type="entry name" value="HTH_DEOR"/>
    <property type="match status" value="1"/>
</dbReference>
<dbReference type="SMART" id="SM01134">
    <property type="entry name" value="DeoRC"/>
    <property type="match status" value="1"/>
</dbReference>
<keyword evidence="1" id="KW-0678">Repressor</keyword>
<dbReference type="Pfam" id="PF08220">
    <property type="entry name" value="HTH_DeoR"/>
    <property type="match status" value="1"/>
</dbReference>
<dbReference type="InterPro" id="IPR036388">
    <property type="entry name" value="WH-like_DNA-bd_sf"/>
</dbReference>
<evidence type="ECO:0000256" key="1">
    <source>
        <dbReference type="ARBA" id="ARBA00022491"/>
    </source>
</evidence>
<dbReference type="InterPro" id="IPR001034">
    <property type="entry name" value="DeoR_HTH"/>
</dbReference>
<evidence type="ECO:0000256" key="3">
    <source>
        <dbReference type="ARBA" id="ARBA00023125"/>
    </source>
</evidence>
<dbReference type="PROSITE" id="PS51000">
    <property type="entry name" value="HTH_DEOR_2"/>
    <property type="match status" value="1"/>
</dbReference>
<sequence>MIDYASFPDQRQALIQQRIQQQGRVVCVQLAQELQVSEHTIRRDLQELASRGICKKVYGGAVSLALATGYFADRVEQQKEQKQKLGAACAALLRDDACVFIDVGSTNLAVAKAISKDKPLTLVTHAPAIALELMKLPLAKVILLGGTLNTAIGAAFGIGTLRQLQSMYFDQCLLGACSLDVQAGLCTNTLDDAEFKQAIVQQSSEVLVALTSDKVGTMARHQVIAADAIHQLVLEGEVPDSKLQALLDKNIQLYRV</sequence>
<dbReference type="SUPFAM" id="SSF100950">
    <property type="entry name" value="NagB/RpiA/CoA transferase-like"/>
    <property type="match status" value="1"/>
</dbReference>
<evidence type="ECO:0000259" key="5">
    <source>
        <dbReference type="PROSITE" id="PS51000"/>
    </source>
</evidence>
<dbReference type="Pfam" id="PF00455">
    <property type="entry name" value="DeoRC"/>
    <property type="match status" value="1"/>
</dbReference>
<evidence type="ECO:0000313" key="6">
    <source>
        <dbReference type="EMBL" id="MFC4656483.1"/>
    </source>
</evidence>
<comment type="caution">
    <text evidence="6">The sequence shown here is derived from an EMBL/GenBank/DDBJ whole genome shotgun (WGS) entry which is preliminary data.</text>
</comment>
<gene>
    <name evidence="6" type="ORF">ACFO3I_15805</name>
</gene>
<dbReference type="GO" id="GO:0003677">
    <property type="term" value="F:DNA binding"/>
    <property type="evidence" value="ECO:0007669"/>
    <property type="project" value="UniProtKB-KW"/>
</dbReference>
<dbReference type="Proteomes" id="UP001595962">
    <property type="component" value="Unassembled WGS sequence"/>
</dbReference>
<dbReference type="InterPro" id="IPR037171">
    <property type="entry name" value="NagB/RpiA_transferase-like"/>
</dbReference>
<keyword evidence="2" id="KW-0805">Transcription regulation</keyword>
<name>A0ABV9JQD6_9GAMM</name>
<dbReference type="InterPro" id="IPR036390">
    <property type="entry name" value="WH_DNA-bd_sf"/>
</dbReference>
<organism evidence="6 7">
    <name type="scientific">Rheinheimera marina</name>
    <dbReference type="NCBI Taxonomy" id="1774958"/>
    <lineage>
        <taxon>Bacteria</taxon>
        <taxon>Pseudomonadati</taxon>
        <taxon>Pseudomonadota</taxon>
        <taxon>Gammaproteobacteria</taxon>
        <taxon>Chromatiales</taxon>
        <taxon>Chromatiaceae</taxon>
        <taxon>Rheinheimera</taxon>
    </lineage>
</organism>
<dbReference type="InterPro" id="IPR018356">
    <property type="entry name" value="Tscrpt_reg_HTH_DeoR_CS"/>
</dbReference>
<accession>A0ABV9JQD6</accession>
<dbReference type="InterPro" id="IPR014036">
    <property type="entry name" value="DeoR-like_C"/>
</dbReference>
<keyword evidence="7" id="KW-1185">Reference proteome</keyword>